<evidence type="ECO:0000313" key="1">
    <source>
        <dbReference type="EMBL" id="NYE35964.1"/>
    </source>
</evidence>
<sequence>MTVSERYDASQAVNGGRPDGGMGDYIDSLRDDCGLIIGAILWAVKKFAHRDLLAELLEPIAGDFNAISSMQKGWLQVASASGAVGDNYDALRSQLAPVLDGQSADAIDAILDRIAEAHQGQEDAAELISEQLGNMLEVAQATAECVCAALEFIDSCIQEILADAAVPFAGWVKAGVSAPGKVRRVIQLISQGKDAIENLLRFAKVAITAMKYLNALFDTANAVLNAIEVGGDVDNSTNVDDTANAGF</sequence>
<dbReference type="AlphaFoldDB" id="A0A7Y9H2I0"/>
<keyword evidence="2" id="KW-1185">Reference proteome</keyword>
<reference evidence="1 2" key="2">
    <citation type="submission" date="2020-08" db="EMBL/GenBank/DDBJ databases">
        <title>The Agave Microbiome: Exploring the role of microbial communities in plant adaptations to desert environments.</title>
        <authorList>
            <person name="Partida-Martinez L.P."/>
        </authorList>
    </citation>
    <scope>NUCLEOTIDE SEQUENCE [LARGE SCALE GENOMIC DNA]</scope>
    <source>
        <strain evidence="1 2">AT2.17</strain>
    </source>
</reference>
<evidence type="ECO:0000313" key="2">
    <source>
        <dbReference type="Proteomes" id="UP000549911"/>
    </source>
</evidence>
<dbReference type="RefSeq" id="WP_179618559.1">
    <property type="nucleotide sequence ID" value="NZ_JACCBW010000001.1"/>
</dbReference>
<proteinExistence type="predicted"/>
<protein>
    <recommendedName>
        <fullName evidence="3">WXG100 family type VII secretion target</fullName>
    </recommendedName>
</protein>
<dbReference type="Proteomes" id="UP000549911">
    <property type="component" value="Unassembled WGS sequence"/>
</dbReference>
<accession>A0A7Y9H2I0</accession>
<reference evidence="1 2" key="1">
    <citation type="submission" date="2020-07" db="EMBL/GenBank/DDBJ databases">
        <authorList>
            <person name="Partida-Martinez L."/>
            <person name="Huntemann M."/>
            <person name="Clum A."/>
            <person name="Wang J."/>
            <person name="Palaniappan K."/>
            <person name="Ritter S."/>
            <person name="Chen I.-M."/>
            <person name="Stamatis D."/>
            <person name="Reddy T."/>
            <person name="O'Malley R."/>
            <person name="Daum C."/>
            <person name="Shapiro N."/>
            <person name="Ivanova N."/>
            <person name="Kyrpides N."/>
            <person name="Woyke T."/>
        </authorList>
    </citation>
    <scope>NUCLEOTIDE SEQUENCE [LARGE SCALE GENOMIC DNA]</scope>
    <source>
        <strain evidence="1 2">AT2.17</strain>
    </source>
</reference>
<gene>
    <name evidence="1" type="ORF">F4692_001068</name>
</gene>
<evidence type="ECO:0008006" key="3">
    <source>
        <dbReference type="Google" id="ProtNLM"/>
    </source>
</evidence>
<dbReference type="EMBL" id="JACCBW010000001">
    <property type="protein sequence ID" value="NYE35964.1"/>
    <property type="molecule type" value="Genomic_DNA"/>
</dbReference>
<organism evidence="1 2">
    <name type="scientific">Nocardioides cavernae</name>
    <dbReference type="NCBI Taxonomy" id="1921566"/>
    <lineage>
        <taxon>Bacteria</taxon>
        <taxon>Bacillati</taxon>
        <taxon>Actinomycetota</taxon>
        <taxon>Actinomycetes</taxon>
        <taxon>Propionibacteriales</taxon>
        <taxon>Nocardioidaceae</taxon>
        <taxon>Nocardioides</taxon>
    </lineage>
</organism>
<name>A0A7Y9H2I0_9ACTN</name>
<comment type="caution">
    <text evidence="1">The sequence shown here is derived from an EMBL/GenBank/DDBJ whole genome shotgun (WGS) entry which is preliminary data.</text>
</comment>